<keyword evidence="2" id="KW-1185">Reference proteome</keyword>
<accession>E1RJB6</accession>
<evidence type="ECO:0000313" key="1">
    <source>
        <dbReference type="EMBL" id="ADN35634.1"/>
    </source>
</evidence>
<sequence precursor="true">MVKRKENFLALTAALGLIFVLITAGCTAGIDQQGDRQVHKAEQATGKSTGTLQLQIPEVSVSWKDFYPDYDDRTKSEIIEKAKDEIMRVFPDIDGSTLNGNWIGRERYNDAGMKQIGSPYIEFENVTYKLGEGRNYKIRVDPDQMKITYYSPNTAQYGQPVISYNEAKQKAIEFIRNAQGEDSIVDDPDANSYFRDSFSSGGIPVTYVVYYKTCNGVTYQENSVSLTYDMRRDKVERYFDDLTDPELLSSLTVLSPEPDITYDEAIQVLEDMISEKYNLGEEGLEYTTLSNYDSPLSWWDNDNLVYANDPKPLSLVWDIGMTSTESRKEYEEKRIDPTCGSFRIDAHTGEVTRLVYGEDIFVKTYGYKGSSNPQ</sequence>
<dbReference type="AlphaFoldDB" id="E1RJB6"/>
<dbReference type="HOGENOM" id="CLU_753582_0_0_2"/>
<dbReference type="RefSeq" id="WP_013328812.1">
    <property type="nucleotide sequence ID" value="NC_014507.1"/>
</dbReference>
<evidence type="ECO:0000313" key="2">
    <source>
        <dbReference type="Proteomes" id="UP000006565"/>
    </source>
</evidence>
<dbReference type="KEGG" id="mpi:Mpet_0863"/>
<protein>
    <submittedName>
        <fullName evidence="1">Uncharacterized protein</fullName>
    </submittedName>
</protein>
<organism evidence="1 2">
    <name type="scientific">Methanolacinia petrolearia (strain DSM 11571 / OCM 486 / SEBR 4847)</name>
    <name type="common">Methanoplanus petrolearius</name>
    <dbReference type="NCBI Taxonomy" id="679926"/>
    <lineage>
        <taxon>Archaea</taxon>
        <taxon>Methanobacteriati</taxon>
        <taxon>Methanobacteriota</taxon>
        <taxon>Stenosarchaea group</taxon>
        <taxon>Methanomicrobia</taxon>
        <taxon>Methanomicrobiales</taxon>
        <taxon>Methanomicrobiaceae</taxon>
        <taxon>Methanolacinia</taxon>
    </lineage>
</organism>
<dbReference type="Proteomes" id="UP000006565">
    <property type="component" value="Chromosome"/>
</dbReference>
<name>E1RJB6_METP4</name>
<dbReference type="EMBL" id="CP002117">
    <property type="protein sequence ID" value="ADN35634.1"/>
    <property type="molecule type" value="Genomic_DNA"/>
</dbReference>
<dbReference type="PROSITE" id="PS51257">
    <property type="entry name" value="PROKAR_LIPOPROTEIN"/>
    <property type="match status" value="1"/>
</dbReference>
<gene>
    <name evidence="1" type="ordered locus">Mpet_0863</name>
</gene>
<dbReference type="OrthoDB" id="107458at2157"/>
<dbReference type="GeneID" id="9743321"/>
<dbReference type="eggNOG" id="arCOG06558">
    <property type="taxonomic scope" value="Archaea"/>
</dbReference>
<proteinExistence type="predicted"/>
<reference evidence="1 2" key="1">
    <citation type="journal article" date="2010" name="Stand. Genomic Sci.">
        <title>Complete genome sequence of Methanoplanus petrolearius type strain (SEBR 4847).</title>
        <authorList>
            <person name="Brambilla E."/>
            <person name="Djao O.D."/>
            <person name="Daligault H."/>
            <person name="Lapidus A."/>
            <person name="Lucas S."/>
            <person name="Hammon N."/>
            <person name="Nolan M."/>
            <person name="Tice H."/>
            <person name="Cheng J.F."/>
            <person name="Han C."/>
            <person name="Tapia R."/>
            <person name="Goodwin L."/>
            <person name="Pitluck S."/>
            <person name="Liolios K."/>
            <person name="Ivanova N."/>
            <person name="Mavromatis K."/>
            <person name="Mikhailova N."/>
            <person name="Pati A."/>
            <person name="Chen A."/>
            <person name="Palaniappan K."/>
            <person name="Land M."/>
            <person name="Hauser L."/>
            <person name="Chang Y.J."/>
            <person name="Jeffries C.D."/>
            <person name="Rohde M."/>
            <person name="Spring S."/>
            <person name="Sikorski J."/>
            <person name="Goker M."/>
            <person name="Woyke T."/>
            <person name="Bristow J."/>
            <person name="Eisen J.A."/>
            <person name="Markowitz V."/>
            <person name="Hugenholtz P."/>
            <person name="Kyrpides N.C."/>
            <person name="Klenk H.P."/>
        </authorList>
    </citation>
    <scope>NUCLEOTIDE SEQUENCE [LARGE SCALE GENOMIC DNA]</scope>
    <source>
        <strain evidence="2">DSM 11571 / OCM 486 / SEBR 4847</strain>
    </source>
</reference>